<evidence type="ECO:0000313" key="2">
    <source>
        <dbReference type="Proteomes" id="UP001224775"/>
    </source>
</evidence>
<organism evidence="1 2">
    <name type="scientific">Skeletonema marinoi</name>
    <dbReference type="NCBI Taxonomy" id="267567"/>
    <lineage>
        <taxon>Eukaryota</taxon>
        <taxon>Sar</taxon>
        <taxon>Stramenopiles</taxon>
        <taxon>Ochrophyta</taxon>
        <taxon>Bacillariophyta</taxon>
        <taxon>Coscinodiscophyceae</taxon>
        <taxon>Thalassiosirophycidae</taxon>
        <taxon>Thalassiosirales</taxon>
        <taxon>Skeletonemataceae</taxon>
        <taxon>Skeletonema</taxon>
        <taxon>Skeletonema marinoi-dohrnii complex</taxon>
    </lineage>
</organism>
<dbReference type="AlphaFoldDB" id="A0AAD9DAR5"/>
<sequence>MARIAESQICLNGTNIEKSLASYDIFHWLEEDERRELHGDYELLSMELLAEIHVKKPGGELHTLDVETGAMSYVNEITARAIKWPNEVASIPRQQYVMNHHPTNSSSTTFASSNGEQLEDALLVTDGFLVPGKDKGGLYVVQNPTNTVWMDMTGDGRQSILAARAKLPLLQGNSQDDNGTLGKGQLVWLERPMPHTFDVRTGTPLDVDGTVFDPFRPSNTPWKLRILDEGPDVMFSVADLDPQDDTIEVIASQFFSKKLSLHSIKLGLEPKVTFRRVIDDRCGAAFSSVLADLDGLTTMQQADAAHYPMVVDSGSTVVSLNSNDAFSHLLVTSHECSYADSSGETMNIMLLLLTRKTLRAKSQLALMVAHQCRVPHNPKLMVAHYLLTAYQLERRLEDKTMDSFGDSHRFQGAPGFVYSFFPTREGGIGSDKKWHRPLIGLSGDCAESAYILRPIEEDTIEVGEDRSTKYALILAVGYDDFYTTVAEQQSGYAKIYVPCYEQDKVLVFALGSGEDEDVMEDGW</sequence>
<proteinExistence type="predicted"/>
<keyword evidence="2" id="KW-1185">Reference proteome</keyword>
<dbReference type="EMBL" id="JATAAI010000019">
    <property type="protein sequence ID" value="KAK1738945.1"/>
    <property type="molecule type" value="Genomic_DNA"/>
</dbReference>
<dbReference type="Proteomes" id="UP001224775">
    <property type="component" value="Unassembled WGS sequence"/>
</dbReference>
<reference evidence="1" key="1">
    <citation type="submission" date="2023-06" db="EMBL/GenBank/DDBJ databases">
        <title>Survivors Of The Sea: Transcriptome response of Skeletonema marinoi to long-term dormancy.</title>
        <authorList>
            <person name="Pinder M.I.M."/>
            <person name="Kourtchenko O."/>
            <person name="Robertson E.K."/>
            <person name="Larsson T."/>
            <person name="Maumus F."/>
            <person name="Osuna-Cruz C.M."/>
            <person name="Vancaester E."/>
            <person name="Stenow R."/>
            <person name="Vandepoele K."/>
            <person name="Ploug H."/>
            <person name="Bruchert V."/>
            <person name="Godhe A."/>
            <person name="Topel M."/>
        </authorList>
    </citation>
    <scope>NUCLEOTIDE SEQUENCE</scope>
    <source>
        <strain evidence="1">R05AC</strain>
    </source>
</reference>
<gene>
    <name evidence="1" type="ORF">QTG54_010261</name>
</gene>
<dbReference type="PANTHER" id="PTHR35836:SF1">
    <property type="entry name" value="VCBS REPEAT-CONTAINING PROTEIN"/>
    <property type="match status" value="1"/>
</dbReference>
<name>A0AAD9DAR5_9STRA</name>
<evidence type="ECO:0000313" key="1">
    <source>
        <dbReference type="EMBL" id="KAK1738945.1"/>
    </source>
</evidence>
<accession>A0AAD9DAR5</accession>
<protein>
    <submittedName>
        <fullName evidence="1">Uncharacterized protein</fullName>
    </submittedName>
</protein>
<comment type="caution">
    <text evidence="1">The sequence shown here is derived from an EMBL/GenBank/DDBJ whole genome shotgun (WGS) entry which is preliminary data.</text>
</comment>
<dbReference type="PANTHER" id="PTHR35836">
    <property type="entry name" value="VCBS REPEAT-CONTAINING PROTEIN"/>
    <property type="match status" value="1"/>
</dbReference>